<dbReference type="AlphaFoldDB" id="A0A4Y2FYH2"/>
<feature type="compositionally biased region" description="Basic and acidic residues" evidence="1">
    <location>
        <begin position="34"/>
        <end position="43"/>
    </location>
</feature>
<gene>
    <name evidence="2" type="ORF">AVEN_48698_1</name>
</gene>
<proteinExistence type="predicted"/>
<reference evidence="2 3" key="1">
    <citation type="journal article" date="2019" name="Sci. Rep.">
        <title>Orb-weaving spider Araneus ventricosus genome elucidates the spidroin gene catalogue.</title>
        <authorList>
            <person name="Kono N."/>
            <person name="Nakamura H."/>
            <person name="Ohtoshi R."/>
            <person name="Moran D.A.P."/>
            <person name="Shinohara A."/>
            <person name="Yoshida Y."/>
            <person name="Fujiwara M."/>
            <person name="Mori M."/>
            <person name="Tomita M."/>
            <person name="Arakawa K."/>
        </authorList>
    </citation>
    <scope>NUCLEOTIDE SEQUENCE [LARGE SCALE GENOMIC DNA]</scope>
</reference>
<feature type="compositionally biased region" description="Acidic residues" evidence="1">
    <location>
        <begin position="74"/>
        <end position="89"/>
    </location>
</feature>
<comment type="caution">
    <text evidence="2">The sequence shown here is derived from an EMBL/GenBank/DDBJ whole genome shotgun (WGS) entry which is preliminary data.</text>
</comment>
<accession>A0A4Y2FYH2</accession>
<feature type="compositionally biased region" description="Low complexity" evidence="1">
    <location>
        <begin position="17"/>
        <end position="30"/>
    </location>
</feature>
<evidence type="ECO:0000256" key="1">
    <source>
        <dbReference type="SAM" id="MobiDB-lite"/>
    </source>
</evidence>
<evidence type="ECO:0000313" key="3">
    <source>
        <dbReference type="Proteomes" id="UP000499080"/>
    </source>
</evidence>
<evidence type="ECO:0000313" key="2">
    <source>
        <dbReference type="EMBL" id="GBM46181.1"/>
    </source>
</evidence>
<dbReference type="EMBL" id="BGPR01001126">
    <property type="protein sequence ID" value="GBM46181.1"/>
    <property type="molecule type" value="Genomic_DNA"/>
</dbReference>
<feature type="region of interest" description="Disordered" evidence="1">
    <location>
        <begin position="74"/>
        <end position="102"/>
    </location>
</feature>
<organism evidence="2 3">
    <name type="scientific">Araneus ventricosus</name>
    <name type="common">Orbweaver spider</name>
    <name type="synonym">Epeira ventricosa</name>
    <dbReference type="NCBI Taxonomy" id="182803"/>
    <lineage>
        <taxon>Eukaryota</taxon>
        <taxon>Metazoa</taxon>
        <taxon>Ecdysozoa</taxon>
        <taxon>Arthropoda</taxon>
        <taxon>Chelicerata</taxon>
        <taxon>Arachnida</taxon>
        <taxon>Araneae</taxon>
        <taxon>Araneomorphae</taxon>
        <taxon>Entelegynae</taxon>
        <taxon>Araneoidea</taxon>
        <taxon>Araneidae</taxon>
        <taxon>Araneus</taxon>
    </lineage>
</organism>
<sequence>MRMLSANVFIARPFLSHSDSYSDSSTTTLSNVERSSEETDKTTVPRSKYQASKKPKEAEFYPKVSNQYDTLAAEDDEPEMELSNEDETYNEIFPDLPQNDEL</sequence>
<feature type="region of interest" description="Disordered" evidence="1">
    <location>
        <begin position="17"/>
        <end position="57"/>
    </location>
</feature>
<name>A0A4Y2FYH2_ARAVE</name>
<keyword evidence="3" id="KW-1185">Reference proteome</keyword>
<dbReference type="Proteomes" id="UP000499080">
    <property type="component" value="Unassembled WGS sequence"/>
</dbReference>
<protein>
    <submittedName>
        <fullName evidence="2">Uncharacterized protein</fullName>
    </submittedName>
</protein>